<dbReference type="InterPro" id="IPR016024">
    <property type="entry name" value="ARM-type_fold"/>
</dbReference>
<dbReference type="InterPro" id="IPR021841">
    <property type="entry name" value="VAC14_Fig4p-bd"/>
</dbReference>
<feature type="region of interest" description="Disordered" evidence="5">
    <location>
        <begin position="458"/>
        <end position="503"/>
    </location>
</feature>
<dbReference type="GO" id="GO:0000329">
    <property type="term" value="C:fungal-type vacuole membrane"/>
    <property type="evidence" value="ECO:0007669"/>
    <property type="project" value="TreeGrafter"/>
</dbReference>
<dbReference type="OrthoDB" id="5574975at2759"/>
<dbReference type="Pfam" id="PF12755">
    <property type="entry name" value="Vac14_Fab1_bd"/>
    <property type="match status" value="1"/>
</dbReference>
<sequence length="1094" mass="116969">MDAALQKALVDRVYDRRKAATLDLEKQVREALQRNDRSRINLIIQQLCALLSTPANNHARNGGLIGLAGIAIALGIQIAPYLEQIVPPVLACFGDPDSKIRYFACESFYNIAKVCKGEILMYFNEIFDALSKLAADSELSVKNGAELLDRLLKDIVCEAAPHYVSAHQDIALIRSRQDAAAGCAGGSAELEVAREKAALAAAEGIDISSDESRNKVFSLARFVPLLAERMYVLSPFTRNYFVSWLMVLDSVPDLELVHHLPAFLDGLLKYLSDPNTDVRVATHNVLADFLRECKAAARAQLRLNPGTRSQAKQPVKFAQETLAKQGAAGSIAREVEEGHNAERDDEEDEEEGDGALAVDDASEDVWLPVQSVSIDYAAIVQILVNHIAYPDEEIQATALQWISEFLLVVKDVVVPFTPRLIPAILPSIAHHSPAIQNAAQATNGNLFRVLQGLPMEDTSKASATASSSRQTMKSVQADAKRERMGTAGLTAPPSGKILEPSSPSLTSTVIFPDNATDTRSPQLSPNLKAQAFSLAASDVDNEGSAFSALGIDASGSATGAEPSVEPFDLQATVNVLTLQLIDEHEETRVAALEWLLMLHQKAPHKILAMDDGTFPALLKTLSDPSEEVIRSDLRLLAQISSASSSNSNDAYFKSFMINLVSLFSTDRRLLETRGSLIIRQLCASLHTERIFRTLAEILERDEDLEFASVMITNMNMILITSPELADFRRRLKNLDSSRDGQQLFVSLYRSWCHNAVATFSLCLLAQAYEHASNLLQIFADLEITVGFLIQVDKLVQLLESPIFTSLRLQLLEPERHPYLFKCMYGLLMLLPQSSAFATLRNRLNAVSSLGFLHANAASSRSMQGSGSSATSANANNPSSASSSSSSASGQVAGTRSKLVASSNKEEIKWTELLTHFRKVQGRHEAARRAGQAGAAGADGSALVPGMASIQLEGGSSSASSAPRSQSAAAAAGGLASNQQRRKASNGAAHLRNPNLSGAASNANSSGFAPPSAAAAAAAGRHSNHAPATNATNSSSSPSFFGLSLTGAAYNLANSTSTSGALGSGPANRPTSPLSARRSNAAPGTRVVSNAPAKR</sequence>
<dbReference type="Pfam" id="PF11916">
    <property type="entry name" value="Vac14_Fig4_bd"/>
    <property type="match status" value="1"/>
</dbReference>
<dbReference type="GO" id="GO:0006661">
    <property type="term" value="P:phosphatidylinositol biosynthetic process"/>
    <property type="evidence" value="ECO:0007669"/>
    <property type="project" value="InterPro"/>
</dbReference>
<keyword evidence="4" id="KW-0472">Membrane</keyword>
<dbReference type="STRING" id="1522189.A0A316W1D1"/>
<dbReference type="InterPro" id="IPR011989">
    <property type="entry name" value="ARM-like"/>
</dbReference>
<dbReference type="RefSeq" id="XP_025370088.1">
    <property type="nucleotide sequence ID" value="XM_025513761.1"/>
</dbReference>
<feature type="region of interest" description="Disordered" evidence="5">
    <location>
        <begin position="336"/>
        <end position="357"/>
    </location>
</feature>
<dbReference type="PANTHER" id="PTHR16023:SF0">
    <property type="entry name" value="PROTEIN VAC14 HOMOLOG"/>
    <property type="match status" value="1"/>
</dbReference>
<dbReference type="InterPro" id="IPR026825">
    <property type="entry name" value="Vac14"/>
</dbReference>
<dbReference type="EMBL" id="KZ819374">
    <property type="protein sequence ID" value="PWN42928.1"/>
    <property type="molecule type" value="Genomic_DNA"/>
</dbReference>
<protein>
    <submittedName>
        <fullName evidence="7">ARM repeat-containing protein</fullName>
    </submittedName>
</protein>
<evidence type="ECO:0000256" key="5">
    <source>
        <dbReference type="SAM" id="MobiDB-lite"/>
    </source>
</evidence>
<evidence type="ECO:0000313" key="8">
    <source>
        <dbReference type="Proteomes" id="UP000245783"/>
    </source>
</evidence>
<evidence type="ECO:0000256" key="4">
    <source>
        <dbReference type="ARBA" id="ARBA00023136"/>
    </source>
</evidence>
<evidence type="ECO:0000313" key="7">
    <source>
        <dbReference type="EMBL" id="PWN42928.1"/>
    </source>
</evidence>
<feature type="compositionally biased region" description="Low complexity" evidence="5">
    <location>
        <begin position="862"/>
        <end position="889"/>
    </location>
</feature>
<dbReference type="AlphaFoldDB" id="A0A316W1D1"/>
<gene>
    <name evidence="7" type="ORF">IE81DRAFT_322854</name>
</gene>
<dbReference type="FunCoup" id="A0A316W1D1">
    <property type="interactions" value="549"/>
</dbReference>
<evidence type="ECO:0000259" key="6">
    <source>
        <dbReference type="Pfam" id="PF11916"/>
    </source>
</evidence>
<feature type="compositionally biased region" description="Low complexity" evidence="5">
    <location>
        <begin position="996"/>
        <end position="1037"/>
    </location>
</feature>
<comment type="similarity">
    <text evidence="2">Belongs to the VAC14 family.</text>
</comment>
<comment type="subcellular location">
    <subcellularLocation>
        <location evidence="1">Endomembrane system</location>
    </subcellularLocation>
</comment>
<dbReference type="Proteomes" id="UP000245783">
    <property type="component" value="Unassembled WGS sequence"/>
</dbReference>
<keyword evidence="3" id="KW-0677">Repeat</keyword>
<evidence type="ECO:0000256" key="3">
    <source>
        <dbReference type="ARBA" id="ARBA00022737"/>
    </source>
</evidence>
<dbReference type="SUPFAM" id="SSF48371">
    <property type="entry name" value="ARM repeat"/>
    <property type="match status" value="1"/>
</dbReference>
<proteinExistence type="inferred from homology"/>
<evidence type="ECO:0000256" key="1">
    <source>
        <dbReference type="ARBA" id="ARBA00004308"/>
    </source>
</evidence>
<feature type="compositionally biased region" description="Acidic residues" evidence="5">
    <location>
        <begin position="343"/>
        <end position="353"/>
    </location>
</feature>
<feature type="region of interest" description="Disordered" evidence="5">
    <location>
        <begin position="862"/>
        <end position="900"/>
    </location>
</feature>
<dbReference type="GeneID" id="37035631"/>
<feature type="region of interest" description="Disordered" evidence="5">
    <location>
        <begin position="1053"/>
        <end position="1094"/>
    </location>
</feature>
<feature type="compositionally biased region" description="Polar residues" evidence="5">
    <location>
        <begin position="1068"/>
        <end position="1077"/>
    </location>
</feature>
<dbReference type="Gene3D" id="1.25.10.10">
    <property type="entry name" value="Leucine-rich Repeat Variant"/>
    <property type="match status" value="3"/>
</dbReference>
<dbReference type="InParanoid" id="A0A316W1D1"/>
<organism evidence="7 8">
    <name type="scientific">Ceraceosorus guamensis</name>
    <dbReference type="NCBI Taxonomy" id="1522189"/>
    <lineage>
        <taxon>Eukaryota</taxon>
        <taxon>Fungi</taxon>
        <taxon>Dikarya</taxon>
        <taxon>Basidiomycota</taxon>
        <taxon>Ustilaginomycotina</taxon>
        <taxon>Exobasidiomycetes</taxon>
        <taxon>Ceraceosorales</taxon>
        <taxon>Ceraceosoraceae</taxon>
        <taxon>Ceraceosorus</taxon>
    </lineage>
</organism>
<accession>A0A316W1D1</accession>
<dbReference type="GO" id="GO:0070772">
    <property type="term" value="C:PAS complex"/>
    <property type="evidence" value="ECO:0007669"/>
    <property type="project" value="InterPro"/>
</dbReference>
<feature type="compositionally biased region" description="Low complexity" evidence="5">
    <location>
        <begin position="953"/>
        <end position="976"/>
    </location>
</feature>
<dbReference type="GO" id="GO:0010008">
    <property type="term" value="C:endosome membrane"/>
    <property type="evidence" value="ECO:0007669"/>
    <property type="project" value="TreeGrafter"/>
</dbReference>
<reference evidence="7 8" key="1">
    <citation type="journal article" date="2018" name="Mol. Biol. Evol.">
        <title>Broad Genomic Sampling Reveals a Smut Pathogenic Ancestry of the Fungal Clade Ustilaginomycotina.</title>
        <authorList>
            <person name="Kijpornyongpan T."/>
            <person name="Mondo S.J."/>
            <person name="Barry K."/>
            <person name="Sandor L."/>
            <person name="Lee J."/>
            <person name="Lipzen A."/>
            <person name="Pangilinan J."/>
            <person name="LaButti K."/>
            <person name="Hainaut M."/>
            <person name="Henrissat B."/>
            <person name="Grigoriev I.V."/>
            <person name="Spatafora J.W."/>
            <person name="Aime M.C."/>
        </authorList>
    </citation>
    <scope>NUCLEOTIDE SEQUENCE [LARGE SCALE GENOMIC DNA]</scope>
    <source>
        <strain evidence="7 8">MCA 4658</strain>
    </source>
</reference>
<keyword evidence="8" id="KW-1185">Reference proteome</keyword>
<feature type="domain" description="Vacuolar protein 14 C-terminal Fig4-binding" evidence="6">
    <location>
        <begin position="668"/>
        <end position="846"/>
    </location>
</feature>
<evidence type="ECO:0000256" key="2">
    <source>
        <dbReference type="ARBA" id="ARBA00010225"/>
    </source>
</evidence>
<name>A0A316W1D1_9BASI</name>
<feature type="region of interest" description="Disordered" evidence="5">
    <location>
        <begin position="951"/>
        <end position="1037"/>
    </location>
</feature>
<dbReference type="PANTHER" id="PTHR16023">
    <property type="entry name" value="TAX1 BINDING PROTEIN-RELATED"/>
    <property type="match status" value="1"/>
</dbReference>